<protein>
    <submittedName>
        <fullName evidence="3">Tripartite tricarboxylate transporter substrate binding protein</fullName>
    </submittedName>
</protein>
<gene>
    <name evidence="3" type="ORF">GCM10023144_02720</name>
</gene>
<dbReference type="SUPFAM" id="SSF53850">
    <property type="entry name" value="Periplasmic binding protein-like II"/>
    <property type="match status" value="1"/>
</dbReference>
<accession>A0ABP8GER3</accession>
<evidence type="ECO:0000313" key="3">
    <source>
        <dbReference type="EMBL" id="GAA4322594.1"/>
    </source>
</evidence>
<dbReference type="Gene3D" id="3.40.190.10">
    <property type="entry name" value="Periplasmic binding protein-like II"/>
    <property type="match status" value="1"/>
</dbReference>
<evidence type="ECO:0000256" key="2">
    <source>
        <dbReference type="SAM" id="MobiDB-lite"/>
    </source>
</evidence>
<dbReference type="PROSITE" id="PS51318">
    <property type="entry name" value="TAT"/>
    <property type="match status" value="1"/>
</dbReference>
<dbReference type="PANTHER" id="PTHR42928:SF5">
    <property type="entry name" value="BLR1237 PROTEIN"/>
    <property type="match status" value="1"/>
</dbReference>
<dbReference type="PANTHER" id="PTHR42928">
    <property type="entry name" value="TRICARBOXYLATE-BINDING PROTEIN"/>
    <property type="match status" value="1"/>
</dbReference>
<dbReference type="InterPro" id="IPR006311">
    <property type="entry name" value="TAT_signal"/>
</dbReference>
<evidence type="ECO:0000313" key="4">
    <source>
        <dbReference type="Proteomes" id="UP001501671"/>
    </source>
</evidence>
<organism evidence="3 4">
    <name type="scientific">Pigmentiphaga soli</name>
    <dbReference type="NCBI Taxonomy" id="1007095"/>
    <lineage>
        <taxon>Bacteria</taxon>
        <taxon>Pseudomonadati</taxon>
        <taxon>Pseudomonadota</taxon>
        <taxon>Betaproteobacteria</taxon>
        <taxon>Burkholderiales</taxon>
        <taxon>Alcaligenaceae</taxon>
        <taxon>Pigmentiphaga</taxon>
    </lineage>
</organism>
<dbReference type="CDD" id="cd07012">
    <property type="entry name" value="PBP2_Bug_TTT"/>
    <property type="match status" value="1"/>
</dbReference>
<feature type="region of interest" description="Disordered" evidence="2">
    <location>
        <begin position="65"/>
        <end position="85"/>
    </location>
</feature>
<keyword evidence="4" id="KW-1185">Reference proteome</keyword>
<dbReference type="Gene3D" id="3.40.190.150">
    <property type="entry name" value="Bordetella uptake gene, domain 1"/>
    <property type="match status" value="1"/>
</dbReference>
<reference evidence="4" key="1">
    <citation type="journal article" date="2019" name="Int. J. Syst. Evol. Microbiol.">
        <title>The Global Catalogue of Microorganisms (GCM) 10K type strain sequencing project: providing services to taxonomists for standard genome sequencing and annotation.</title>
        <authorList>
            <consortium name="The Broad Institute Genomics Platform"/>
            <consortium name="The Broad Institute Genome Sequencing Center for Infectious Disease"/>
            <person name="Wu L."/>
            <person name="Ma J."/>
        </authorList>
    </citation>
    <scope>NUCLEOTIDE SEQUENCE [LARGE SCALE GENOMIC DNA]</scope>
    <source>
        <strain evidence="4">JCM 17666</strain>
    </source>
</reference>
<dbReference type="RefSeq" id="WP_345245544.1">
    <property type="nucleotide sequence ID" value="NZ_BAABFO010000001.1"/>
</dbReference>
<dbReference type="Proteomes" id="UP001501671">
    <property type="component" value="Unassembled WGS sequence"/>
</dbReference>
<comment type="caution">
    <text evidence="3">The sequence shown here is derived from an EMBL/GenBank/DDBJ whole genome shotgun (WGS) entry which is preliminary data.</text>
</comment>
<dbReference type="EMBL" id="BAABFO010000001">
    <property type="protein sequence ID" value="GAA4322594.1"/>
    <property type="molecule type" value="Genomic_DNA"/>
</dbReference>
<name>A0ABP8GER3_9BURK</name>
<sequence>MNRRDVLGAAAAGAAGLAGWPLAAAAQSRYPDHPIRLVIPFAPGGQTDILGRRFAQKLEAELGQPVVPDNKSGAGGTIGSSDVARSRPDGYTLLVGTSSTHSISPLAMDKQPYDPVKDFTAVAVLGVIPMCIVVNPNVPAKNLKELIDLIRKNPGKYSFGSAGMGSINHLTGELFKMRAGGLDYVHIPYKGSGQSVQDLLGGQVPTLMATLSSVQNYHRSGRVRILAVTTEQRVSAAPDIPTAIEAGLPGMVSYTYNMVFGPAGLPQPVLDTLATAYRKIMGDKAFQKELQDIGIEPVADSSGDKATAFLREESTRFEPVIKATGIRID</sequence>
<dbReference type="InterPro" id="IPR042100">
    <property type="entry name" value="Bug_dom1"/>
</dbReference>
<evidence type="ECO:0000256" key="1">
    <source>
        <dbReference type="ARBA" id="ARBA00006987"/>
    </source>
</evidence>
<comment type="similarity">
    <text evidence="1">Belongs to the UPF0065 (bug) family.</text>
</comment>
<dbReference type="InterPro" id="IPR005064">
    <property type="entry name" value="BUG"/>
</dbReference>
<dbReference type="PIRSF" id="PIRSF017082">
    <property type="entry name" value="YflP"/>
    <property type="match status" value="1"/>
</dbReference>
<dbReference type="Pfam" id="PF03401">
    <property type="entry name" value="TctC"/>
    <property type="match status" value="1"/>
</dbReference>
<proteinExistence type="inferred from homology"/>